<feature type="transmembrane region" description="Helical" evidence="1">
    <location>
        <begin position="460"/>
        <end position="479"/>
    </location>
</feature>
<feature type="transmembrane region" description="Helical" evidence="1">
    <location>
        <begin position="434"/>
        <end position="454"/>
    </location>
</feature>
<feature type="transmembrane region" description="Helical" evidence="1">
    <location>
        <begin position="486"/>
        <end position="505"/>
    </location>
</feature>
<dbReference type="EMBL" id="JBHLHV010000001">
    <property type="protein sequence ID" value="MFB8893029.1"/>
    <property type="molecule type" value="Genomic_DNA"/>
</dbReference>
<proteinExistence type="predicted"/>
<keyword evidence="1" id="KW-0472">Membrane</keyword>
<dbReference type="SUPFAM" id="SSF48371">
    <property type="entry name" value="ARM repeat"/>
    <property type="match status" value="1"/>
</dbReference>
<reference evidence="3 4" key="1">
    <citation type="submission" date="2024-08" db="EMBL/GenBank/DDBJ databases">
        <title>Heavy metals resistant antinobacteria isolated from wastewater.</title>
        <authorList>
            <person name="Roman Ponce B."/>
            <person name="Blanco Mercado M.A."/>
            <person name="Avila Aldana I.N."/>
            <person name="Morales Arrieta S."/>
        </authorList>
    </citation>
    <scope>NUCLEOTIDE SEQUENCE [LARGE SCALE GENOMIC DNA]</scope>
    <source>
        <strain evidence="4">sma-1</strain>
    </source>
</reference>
<gene>
    <name evidence="3" type="ORF">AB7P39_09260</name>
</gene>
<keyword evidence="1" id="KW-1133">Transmembrane helix</keyword>
<dbReference type="InterPro" id="IPR013491">
    <property type="entry name" value="Tape_meas_N"/>
</dbReference>
<accession>A0ABV5ESU1</accession>
<evidence type="ECO:0000313" key="4">
    <source>
        <dbReference type="Proteomes" id="UP001589643"/>
    </source>
</evidence>
<feature type="domain" description="Tape measure protein N-terminal" evidence="2">
    <location>
        <begin position="68"/>
        <end position="241"/>
    </location>
</feature>
<evidence type="ECO:0000256" key="1">
    <source>
        <dbReference type="SAM" id="Phobius"/>
    </source>
</evidence>
<evidence type="ECO:0000259" key="2">
    <source>
        <dbReference type="Pfam" id="PF20155"/>
    </source>
</evidence>
<dbReference type="Proteomes" id="UP001589643">
    <property type="component" value="Unassembled WGS sequence"/>
</dbReference>
<feature type="transmembrane region" description="Helical" evidence="1">
    <location>
        <begin position="308"/>
        <end position="330"/>
    </location>
</feature>
<feature type="transmembrane region" description="Helical" evidence="1">
    <location>
        <begin position="640"/>
        <end position="667"/>
    </location>
</feature>
<feature type="transmembrane region" description="Helical" evidence="1">
    <location>
        <begin position="600"/>
        <end position="620"/>
    </location>
</feature>
<dbReference type="InterPro" id="IPR016024">
    <property type="entry name" value="ARM-type_fold"/>
</dbReference>
<evidence type="ECO:0000313" key="3">
    <source>
        <dbReference type="EMBL" id="MFB8893029.1"/>
    </source>
</evidence>
<dbReference type="NCBIfam" id="TIGR02675">
    <property type="entry name" value="tape_meas_nterm"/>
    <property type="match status" value="1"/>
</dbReference>
<protein>
    <submittedName>
        <fullName evidence="3">Tape measure protein</fullName>
    </submittedName>
</protein>
<feature type="transmembrane region" description="Helical" evidence="1">
    <location>
        <begin position="542"/>
        <end position="567"/>
    </location>
</feature>
<organism evidence="3 4">
    <name type="scientific">Microbacterium plantarum</name>
    <dbReference type="NCBI Taxonomy" id="1816425"/>
    <lineage>
        <taxon>Bacteria</taxon>
        <taxon>Bacillati</taxon>
        <taxon>Actinomycetota</taxon>
        <taxon>Actinomycetes</taxon>
        <taxon>Micrococcales</taxon>
        <taxon>Microbacteriaceae</taxon>
        <taxon>Microbacterium</taxon>
    </lineage>
</organism>
<dbReference type="Pfam" id="PF20155">
    <property type="entry name" value="TMP_3"/>
    <property type="match status" value="1"/>
</dbReference>
<sequence length="783" mass="78197">MSNVIGHATLNVLPSTKGFGSALDKEVGPMGKSSGLKLGGALGDAMGASLKLSMAAVGTTAGIALAKGFQRLEALDSAQAKLKGLGHSAESITAIMQSATAAVKGTAFGLGEASTAAAGFSAAGIPLESMQRSLSTLASTSAVAGSSMGDMGAIFQKVAATGKLSGEVVAQLSERGVPVLSMLSDQLGVTTADVSKMVSEGKISFDDFQNTMEAKLGPAAAAMGASFSGNLANVGASLGRLGAAAQKPIFDALLVTMPGVISLVDQFTGAVSPVAALIGDRLAPAAEALAGRLSAIQFGVTSEGASSFLAALGPLLPLLGLAAGALGPLLSGLPVVGTLFAGVTGPVGLLAGALIALLAFKPEQLIAGFDSLTTAIPGAISGIVTAASSMIPDVVARIATNLPAFVTGVLGIIAAAIPAVVGTIPVLVGAFATLIPQILATLLGAIPTILTGALTLFQSLVQAVVLVVPSLVVAIIGMLPQITMTLLGMLPSLIGAGLSLFSGLVESVIQALPILLHSVISMAEPIFASLMSLLPGLIESGLSLFLGLVMSIVQALPSIITTLVGILPRLVSTLVGMIPTLLTTGIELFLTLVKAILQALPEIIGVIITQVIPALVGALIDAVPELLQAGVDLIAGLVQGLWSAAGTVASALLDIIGGAVDGFLGFLGIKSPSRLFMGYGRNIGEGMSIGIDAMADTVEGSVMGLADAAAGAMAAVSPRMSLGVDTEGVRLADESLSGIGRGAHFSTTYNDYSTSTEDKRTKLSRAQTDLERKVAARAVLWRI</sequence>
<keyword evidence="4" id="KW-1185">Reference proteome</keyword>
<name>A0ABV5ESU1_9MICO</name>
<feature type="transmembrane region" description="Helical" evidence="1">
    <location>
        <begin position="372"/>
        <end position="392"/>
    </location>
</feature>
<keyword evidence="1" id="KW-0812">Transmembrane</keyword>
<feature type="transmembrane region" description="Helical" evidence="1">
    <location>
        <begin position="336"/>
        <end position="360"/>
    </location>
</feature>
<comment type="caution">
    <text evidence="3">The sequence shown here is derived from an EMBL/GenBank/DDBJ whole genome shotgun (WGS) entry which is preliminary data.</text>
</comment>
<dbReference type="RefSeq" id="WP_378718477.1">
    <property type="nucleotide sequence ID" value="NZ_JBHLHV010000001.1"/>
</dbReference>
<feature type="transmembrane region" description="Helical" evidence="1">
    <location>
        <begin position="511"/>
        <end position="530"/>
    </location>
</feature>
<feature type="transmembrane region" description="Helical" evidence="1">
    <location>
        <begin position="404"/>
        <end position="427"/>
    </location>
</feature>
<feature type="transmembrane region" description="Helical" evidence="1">
    <location>
        <begin position="573"/>
        <end position="593"/>
    </location>
</feature>